<dbReference type="InterPro" id="IPR035990">
    <property type="entry name" value="TIM_sf"/>
</dbReference>
<dbReference type="UniPathway" id="UPA00109">
    <property type="reaction ID" value="UER00189"/>
</dbReference>
<dbReference type="InterPro" id="IPR020861">
    <property type="entry name" value="Triosephosphate_isomerase_AS"/>
</dbReference>
<dbReference type="EMBL" id="PEVA01000137">
    <property type="protein sequence ID" value="PIV08357.1"/>
    <property type="molecule type" value="Genomic_DNA"/>
</dbReference>
<dbReference type="GO" id="GO:0004807">
    <property type="term" value="F:triose-phosphate isomerase activity"/>
    <property type="evidence" value="ECO:0007669"/>
    <property type="project" value="UniProtKB-EC"/>
</dbReference>
<proteinExistence type="inferred from homology"/>
<comment type="similarity">
    <text evidence="1 3">Belongs to the triosephosphate isomerase family.</text>
</comment>
<dbReference type="PANTHER" id="PTHR21139">
    <property type="entry name" value="TRIOSEPHOSPHATE ISOMERASE"/>
    <property type="match status" value="1"/>
</dbReference>
<dbReference type="EC" id="5.3.1.1" evidence="3"/>
<dbReference type="GO" id="GO:0006094">
    <property type="term" value="P:gluconeogenesis"/>
    <property type="evidence" value="ECO:0007669"/>
    <property type="project" value="UniProtKB-UniPathway"/>
</dbReference>
<comment type="caution">
    <text evidence="4">The sequence shown here is derived from an EMBL/GenBank/DDBJ whole genome shotgun (WGS) entry which is preliminary data.</text>
</comment>
<evidence type="ECO:0000256" key="1">
    <source>
        <dbReference type="ARBA" id="ARBA00007422"/>
    </source>
</evidence>
<comment type="pathway">
    <text evidence="3">Carbohydrate biosynthesis; gluconeogenesis.</text>
</comment>
<keyword evidence="3" id="KW-0963">Cytoplasm</keyword>
<sequence length="219" mass="24359">MKYILGNWKANKNFLEVKQWIYTFQREYHVHENVTLGVFPPFPFISYVQGKLKDCKNVFVGAQTLSSFEKGSYTGDVTATSLEGVASYSIIGHSERRSTFPESETDALLAEKVKQALSHSIIPVYCVRNEQDSIPHDVKFVAYEPVAAIGTGQNEPPSQVVEMKKKMKLPENCVFLYGGSVDEKNASDYFATGEIDGFLLGKASLDPVQFIKIAQAAQS</sequence>
<dbReference type="Proteomes" id="UP000230119">
    <property type="component" value="Unassembled WGS sequence"/>
</dbReference>
<dbReference type="PANTHER" id="PTHR21139:SF42">
    <property type="entry name" value="TRIOSEPHOSPHATE ISOMERASE"/>
    <property type="match status" value="1"/>
</dbReference>
<comment type="subcellular location">
    <subcellularLocation>
        <location evidence="3">Cytoplasm</location>
    </subcellularLocation>
</comment>
<evidence type="ECO:0000256" key="2">
    <source>
        <dbReference type="ARBA" id="ARBA00023235"/>
    </source>
</evidence>
<dbReference type="GO" id="GO:0019563">
    <property type="term" value="P:glycerol catabolic process"/>
    <property type="evidence" value="ECO:0007669"/>
    <property type="project" value="TreeGrafter"/>
</dbReference>
<dbReference type="GO" id="GO:0005829">
    <property type="term" value="C:cytosol"/>
    <property type="evidence" value="ECO:0007669"/>
    <property type="project" value="TreeGrafter"/>
</dbReference>
<evidence type="ECO:0000313" key="5">
    <source>
        <dbReference type="Proteomes" id="UP000230119"/>
    </source>
</evidence>
<comment type="catalytic activity">
    <reaction evidence="3">
        <text>D-glyceraldehyde 3-phosphate = dihydroxyacetone phosphate</text>
        <dbReference type="Rhea" id="RHEA:18585"/>
        <dbReference type="ChEBI" id="CHEBI:57642"/>
        <dbReference type="ChEBI" id="CHEBI:59776"/>
        <dbReference type="EC" id="5.3.1.1"/>
    </reaction>
</comment>
<dbReference type="GO" id="GO:0006096">
    <property type="term" value="P:glycolytic process"/>
    <property type="evidence" value="ECO:0007669"/>
    <property type="project" value="UniProtKB-UniPathway"/>
</dbReference>
<dbReference type="PROSITE" id="PS51440">
    <property type="entry name" value="TIM_2"/>
    <property type="match status" value="1"/>
</dbReference>
<keyword evidence="2 3" id="KW-0413">Isomerase</keyword>
<accession>A0A2M7BSC8</accession>
<keyword evidence="3" id="KW-0312">Gluconeogenesis</keyword>
<comment type="subunit">
    <text evidence="3">Homodimer.</text>
</comment>
<dbReference type="InterPro" id="IPR013785">
    <property type="entry name" value="Aldolase_TIM"/>
</dbReference>
<dbReference type="GO" id="GO:0046166">
    <property type="term" value="P:glyceraldehyde-3-phosphate biosynthetic process"/>
    <property type="evidence" value="ECO:0007669"/>
    <property type="project" value="TreeGrafter"/>
</dbReference>
<dbReference type="AlphaFoldDB" id="A0A2M7BSC8"/>
<protein>
    <recommendedName>
        <fullName evidence="3">Triosephosphate isomerase</fullName>
        <ecNumber evidence="3">5.3.1.1</ecNumber>
    </recommendedName>
</protein>
<dbReference type="SUPFAM" id="SSF51351">
    <property type="entry name" value="Triosephosphate isomerase (TIM)"/>
    <property type="match status" value="1"/>
</dbReference>
<evidence type="ECO:0000256" key="3">
    <source>
        <dbReference type="RuleBase" id="RU363013"/>
    </source>
</evidence>
<keyword evidence="3" id="KW-0324">Glycolysis</keyword>
<dbReference type="UniPathway" id="UPA00138"/>
<gene>
    <name evidence="4" type="ORF">COS52_03120</name>
</gene>
<dbReference type="PROSITE" id="PS00171">
    <property type="entry name" value="TIM_1"/>
    <property type="match status" value="1"/>
</dbReference>
<organism evidence="4 5">
    <name type="scientific">Candidatus Roizmanbacteria bacterium CG03_land_8_20_14_0_80_39_12</name>
    <dbReference type="NCBI Taxonomy" id="1974847"/>
    <lineage>
        <taxon>Bacteria</taxon>
        <taxon>Candidatus Roizmaniibacteriota</taxon>
    </lineage>
</organism>
<dbReference type="CDD" id="cd00311">
    <property type="entry name" value="TIM"/>
    <property type="match status" value="1"/>
</dbReference>
<name>A0A2M7BSC8_9BACT</name>
<dbReference type="InterPro" id="IPR000652">
    <property type="entry name" value="Triosephosphate_isomerase"/>
</dbReference>
<reference evidence="5" key="1">
    <citation type="submission" date="2017-09" db="EMBL/GenBank/DDBJ databases">
        <title>Depth-based differentiation of microbial function through sediment-hosted aquifers and enrichment of novel symbionts in the deep terrestrial subsurface.</title>
        <authorList>
            <person name="Probst A.J."/>
            <person name="Ladd B."/>
            <person name="Jarett J.K."/>
            <person name="Geller-Mcgrath D.E."/>
            <person name="Sieber C.M.K."/>
            <person name="Emerson J.B."/>
            <person name="Anantharaman K."/>
            <person name="Thomas B.C."/>
            <person name="Malmstrom R."/>
            <person name="Stieglmeier M."/>
            <person name="Klingl A."/>
            <person name="Woyke T."/>
            <person name="Ryan C.M."/>
            <person name="Banfield J.F."/>
        </authorList>
    </citation>
    <scope>NUCLEOTIDE SEQUENCE [LARGE SCALE GENOMIC DNA]</scope>
</reference>
<dbReference type="Gene3D" id="3.20.20.70">
    <property type="entry name" value="Aldolase class I"/>
    <property type="match status" value="2"/>
</dbReference>
<comment type="pathway">
    <text evidence="3">Carbohydrate degradation; glycolysis; D-glyceraldehyde 3-phosphate from glycerone phosphate: step 1/1.</text>
</comment>
<dbReference type="Pfam" id="PF00121">
    <property type="entry name" value="TIM"/>
    <property type="match status" value="2"/>
</dbReference>
<evidence type="ECO:0000313" key="4">
    <source>
        <dbReference type="EMBL" id="PIV08357.1"/>
    </source>
</evidence>